<protein>
    <submittedName>
        <fullName evidence="9">Ninein-like protein</fullName>
    </submittedName>
</protein>
<dbReference type="InterPro" id="IPR011992">
    <property type="entry name" value="EF-hand-dom_pair"/>
</dbReference>
<feature type="compositionally biased region" description="Basic and acidic residues" evidence="7">
    <location>
        <begin position="93"/>
        <end position="104"/>
    </location>
</feature>
<dbReference type="PANTHER" id="PTHR18905">
    <property type="entry name" value="NINEIN"/>
    <property type="match status" value="1"/>
</dbReference>
<feature type="coiled-coil region" evidence="6">
    <location>
        <begin position="949"/>
        <end position="1206"/>
    </location>
</feature>
<comment type="caution">
    <text evidence="9">The sequence shown here is derived from an EMBL/GenBank/DDBJ whole genome shotgun (WGS) entry which is preliminary data.</text>
</comment>
<keyword evidence="5" id="KW-0206">Cytoskeleton</keyword>
<feature type="region of interest" description="Disordered" evidence="7">
    <location>
        <begin position="601"/>
        <end position="624"/>
    </location>
</feature>
<dbReference type="GO" id="GO:0005813">
    <property type="term" value="C:centrosome"/>
    <property type="evidence" value="ECO:0007669"/>
    <property type="project" value="UniProtKB-SubCell"/>
</dbReference>
<feature type="compositionally biased region" description="Basic and acidic residues" evidence="7">
    <location>
        <begin position="150"/>
        <end position="171"/>
    </location>
</feature>
<dbReference type="STRING" id="6573.A0A210Q1U2"/>
<feature type="domain" description="EF-hand" evidence="8">
    <location>
        <begin position="243"/>
        <end position="278"/>
    </location>
</feature>
<evidence type="ECO:0000256" key="4">
    <source>
        <dbReference type="ARBA" id="ARBA00022837"/>
    </source>
</evidence>
<evidence type="ECO:0000313" key="9">
    <source>
        <dbReference type="EMBL" id="OWF42708.1"/>
    </source>
</evidence>
<dbReference type="Proteomes" id="UP000242188">
    <property type="component" value="Unassembled WGS sequence"/>
</dbReference>
<dbReference type="GO" id="GO:0005509">
    <property type="term" value="F:calcium ion binding"/>
    <property type="evidence" value="ECO:0007669"/>
    <property type="project" value="InterPro"/>
</dbReference>
<dbReference type="SMART" id="SM00054">
    <property type="entry name" value="EFh"/>
    <property type="match status" value="2"/>
</dbReference>
<dbReference type="SUPFAM" id="SSF47473">
    <property type="entry name" value="EF-hand"/>
    <property type="match status" value="1"/>
</dbReference>
<feature type="coiled-coil region" evidence="6">
    <location>
        <begin position="1236"/>
        <end position="1409"/>
    </location>
</feature>
<evidence type="ECO:0000259" key="8">
    <source>
        <dbReference type="PROSITE" id="PS50222"/>
    </source>
</evidence>
<dbReference type="Gene3D" id="1.10.238.10">
    <property type="entry name" value="EF-hand"/>
    <property type="match status" value="2"/>
</dbReference>
<comment type="subcellular location">
    <subcellularLocation>
        <location evidence="1">Cytoplasm</location>
        <location evidence="1">Cytoskeleton</location>
        <location evidence="1">Microtubule organizing center</location>
        <location evidence="1">Centrosome</location>
    </subcellularLocation>
</comment>
<dbReference type="EMBL" id="NEDP02005238">
    <property type="protein sequence ID" value="OWF42708.1"/>
    <property type="molecule type" value="Genomic_DNA"/>
</dbReference>
<feature type="region of interest" description="Disordered" evidence="7">
    <location>
        <begin position="642"/>
        <end position="695"/>
    </location>
</feature>
<evidence type="ECO:0000256" key="2">
    <source>
        <dbReference type="ARBA" id="ARBA00022490"/>
    </source>
</evidence>
<feature type="region of interest" description="Disordered" evidence="7">
    <location>
        <begin position="93"/>
        <end position="182"/>
    </location>
</feature>
<feature type="coiled-coil region" evidence="6">
    <location>
        <begin position="1444"/>
        <end position="1507"/>
    </location>
</feature>
<accession>A0A210Q1U2</accession>
<evidence type="ECO:0000256" key="7">
    <source>
        <dbReference type="SAM" id="MobiDB-lite"/>
    </source>
</evidence>
<dbReference type="PANTHER" id="PTHR18905:SF13">
    <property type="entry name" value="NON-CENTROSOMAL MICROTUBULE ARRAY"/>
    <property type="match status" value="1"/>
</dbReference>
<dbReference type="PROSITE" id="PS00018">
    <property type="entry name" value="EF_HAND_1"/>
    <property type="match status" value="1"/>
</dbReference>
<dbReference type="CDD" id="cd00051">
    <property type="entry name" value="EFh"/>
    <property type="match status" value="1"/>
</dbReference>
<evidence type="ECO:0000313" key="10">
    <source>
        <dbReference type="Proteomes" id="UP000242188"/>
    </source>
</evidence>
<evidence type="ECO:0000256" key="1">
    <source>
        <dbReference type="ARBA" id="ARBA00004300"/>
    </source>
</evidence>
<keyword evidence="6" id="KW-0175">Coiled coil</keyword>
<keyword evidence="3" id="KW-0597">Phosphoprotein</keyword>
<dbReference type="InterPro" id="IPR018247">
    <property type="entry name" value="EF_Hand_1_Ca_BS"/>
</dbReference>
<gene>
    <name evidence="9" type="ORF">KP79_PYT09643</name>
</gene>
<evidence type="ECO:0000256" key="5">
    <source>
        <dbReference type="ARBA" id="ARBA00023212"/>
    </source>
</evidence>
<name>A0A210Q1U2_MIZYE</name>
<proteinExistence type="predicted"/>
<dbReference type="GO" id="GO:0034454">
    <property type="term" value="P:microtubule anchoring at centrosome"/>
    <property type="evidence" value="ECO:0007669"/>
    <property type="project" value="TreeGrafter"/>
</dbReference>
<dbReference type="Pfam" id="PF13499">
    <property type="entry name" value="EF-hand_7"/>
    <property type="match status" value="1"/>
</dbReference>
<feature type="domain" description="EF-hand" evidence="8">
    <location>
        <begin position="13"/>
        <end position="48"/>
    </location>
</feature>
<keyword evidence="10" id="KW-1185">Reference proteome</keyword>
<keyword evidence="4" id="KW-0106">Calcium</keyword>
<evidence type="ECO:0000256" key="6">
    <source>
        <dbReference type="SAM" id="Coils"/>
    </source>
</evidence>
<dbReference type="PROSITE" id="PS50222">
    <property type="entry name" value="EF_HAND_2"/>
    <property type="match status" value="2"/>
</dbReference>
<dbReference type="InterPro" id="IPR002048">
    <property type="entry name" value="EF_hand_dom"/>
</dbReference>
<sequence length="1573" mass="183710">METAEIDLEDTDLYISQLREVFDSCDTWEKGYLNRNELIVLCQKLQLSDQADDIIDQLLQNIGALTVTFEQFKNTFVHILCQTAARINQETHQDHLNTEHDGTKRRGNNSDSDMSDEVTPVYIKDGKRYGRRSKPLYPQHKYNGQDEDLDVKPGKEDGSRSVRRSRGDNPLRESASSLSEEEREMFEAEGQLNLTMCELEQTQDLTEEDYLRNIWKTLGVGQRGYITLSDLSAVCDHIGMDEMDDDELQQLFDKLDSDADGKVSFNEFLHGLQHSAPPACPATPRSLGTPTPRTHSAQKKIKVMASASAEERLTPSIVLGSGVSGIFTTLDPTNTGFSMPDNIIDLWEKYNVTNGADILLALGFDLNTKVSLSELSSYLEQELINCDDQNAVYQAALSSYQQEIRHLKSTLEQFNWETEKLKQDLSEANLRNIKLAKEVDERHAHMEQSTERKLLTVEKKYHDQVKMLQSELEHEREQYSTQAVTQKTVLEGEMEQLRQEDRKLRESLAQAQKEIERLERDLIDSVEKRTDVQKQNSRLQKELQSVNDLQRKLDEFESIGVLSPEEKKVTEEKIERVKSENKDLKDRNDELTAELEMIKQQFPTLKKKERSVGPSPRGFGSRIPVREGSLLSDYIKAGRRGIRSSLSSETSDDETQSSGSTGLTPNYTKRTRRKLPQAPDDEDAGSVSSIQNDREQIENLKKELIDLKNHMEKEHKEIEHTYREKLSKMEESHDNQKVELLKKFEQEKSDIYEECEHIKQTELAARQQQLQNFFAKEKQDMMDKHEYEKSSLNQRFVEEKDAMIKSLQVEYAQDLEVQVTAVQEDYARDKAELEAYITNPNESQLQQLEQEKAELEEKLFEHQEEMEHRIEEARTRLREELEATKEEEILKLKSQFENESAKMRTDINVNSQNDIHRLEVKFEEEKTKLRVDFESAREEDKSEFDLNILQQREELEARYNKERENLEEKYEDQLRRLNDELQAKIKEYENSLSEGVDALKGKTKEDFFNILSSEKDLIAVRQKEEVSRGIEKEKVELEGQYTSRIQELEQAFAQEKEELRDRYEGQIVGLRSQLERLTVRLDEEREAMEERFEEERETLEEELARTIKEELEDEFTQQVEQLKASFESEKVELHRQIDMYQEETEELQKDLEQRETSVGKEEELRLTISTLKREKQLAEKAQEEAQRNLEENKSSLESRIESLLTEREEVITAVKASEVHLAKESVDKHSVVVKEKVALEKEVSKLRRHALELQVDNQRLSALQETAYNDWDQEKTEYVQRIQELEAQLKDHATELIPPHAQNVIDSLRRERDDLDHTLASAKQKFQDVDDRVKKMTEQQMAFNSANSSMSSENKNLQVKVELLNNDLGETNSSLEREKEKMMALQLEKERLENELTKVSYQLEDTSQKLADHKADHESEISKLKDMNSNSIDPKKFTMLQGDLVDHQRQLRDLHDALEAKENEKNRTFKVKEEEINKIMESLEEDKVNLRRKLRLTQEMLDEQLEKIKSHYSDCDKRNLLVVDLYKENADMMESLFMMEEKKKDAVSRCYKLEDQCKTLRKMLKKVVHVTIT</sequence>
<keyword evidence="2" id="KW-0963">Cytoplasm</keyword>
<dbReference type="OrthoDB" id="5799458at2759"/>
<organism evidence="9 10">
    <name type="scientific">Mizuhopecten yessoensis</name>
    <name type="common">Japanese scallop</name>
    <name type="synonym">Patinopecten yessoensis</name>
    <dbReference type="NCBI Taxonomy" id="6573"/>
    <lineage>
        <taxon>Eukaryota</taxon>
        <taxon>Metazoa</taxon>
        <taxon>Spiralia</taxon>
        <taxon>Lophotrochozoa</taxon>
        <taxon>Mollusca</taxon>
        <taxon>Bivalvia</taxon>
        <taxon>Autobranchia</taxon>
        <taxon>Pteriomorphia</taxon>
        <taxon>Pectinida</taxon>
        <taxon>Pectinoidea</taxon>
        <taxon>Pectinidae</taxon>
        <taxon>Mizuhopecten</taxon>
    </lineage>
</organism>
<reference evidence="9 10" key="1">
    <citation type="journal article" date="2017" name="Nat. Ecol. Evol.">
        <title>Scallop genome provides insights into evolution of bilaterian karyotype and development.</title>
        <authorList>
            <person name="Wang S."/>
            <person name="Zhang J."/>
            <person name="Jiao W."/>
            <person name="Li J."/>
            <person name="Xun X."/>
            <person name="Sun Y."/>
            <person name="Guo X."/>
            <person name="Huan P."/>
            <person name="Dong B."/>
            <person name="Zhang L."/>
            <person name="Hu X."/>
            <person name="Sun X."/>
            <person name="Wang J."/>
            <person name="Zhao C."/>
            <person name="Wang Y."/>
            <person name="Wang D."/>
            <person name="Huang X."/>
            <person name="Wang R."/>
            <person name="Lv J."/>
            <person name="Li Y."/>
            <person name="Zhang Z."/>
            <person name="Liu B."/>
            <person name="Lu W."/>
            <person name="Hui Y."/>
            <person name="Liang J."/>
            <person name="Zhou Z."/>
            <person name="Hou R."/>
            <person name="Li X."/>
            <person name="Liu Y."/>
            <person name="Li H."/>
            <person name="Ning X."/>
            <person name="Lin Y."/>
            <person name="Zhao L."/>
            <person name="Xing Q."/>
            <person name="Dou J."/>
            <person name="Li Y."/>
            <person name="Mao J."/>
            <person name="Guo H."/>
            <person name="Dou H."/>
            <person name="Li T."/>
            <person name="Mu C."/>
            <person name="Jiang W."/>
            <person name="Fu Q."/>
            <person name="Fu X."/>
            <person name="Miao Y."/>
            <person name="Liu J."/>
            <person name="Yu Q."/>
            <person name="Li R."/>
            <person name="Liao H."/>
            <person name="Li X."/>
            <person name="Kong Y."/>
            <person name="Jiang Z."/>
            <person name="Chourrout D."/>
            <person name="Li R."/>
            <person name="Bao Z."/>
        </authorList>
    </citation>
    <scope>NUCLEOTIDE SEQUENCE [LARGE SCALE GENOMIC DNA]</scope>
    <source>
        <strain evidence="9 10">PY_sf001</strain>
    </source>
</reference>
<evidence type="ECO:0000256" key="3">
    <source>
        <dbReference type="ARBA" id="ARBA00022553"/>
    </source>
</evidence>